<gene>
    <name evidence="1" type="ORF">BOQ54_03105</name>
</gene>
<keyword evidence="2" id="KW-1185">Reference proteome</keyword>
<accession>A0AAC9NYC5</accession>
<evidence type="ECO:0000313" key="2">
    <source>
        <dbReference type="Proteomes" id="UP000182703"/>
    </source>
</evidence>
<dbReference type="AlphaFoldDB" id="A0AAC9NYC5"/>
<dbReference type="EMBL" id="CP018095">
    <property type="protein sequence ID" value="APF36426.1"/>
    <property type="molecule type" value="Genomic_DNA"/>
</dbReference>
<reference evidence="1 2" key="1">
    <citation type="submission" date="2016-11" db="EMBL/GenBank/DDBJ databases">
        <title>Complete genome sequence of the aerobically denitrifying bacterium Chelatococcus daeguensis TAD1.</title>
        <authorList>
            <person name="Yang Y."/>
            <person name="Huang S."/>
            <person name="Lin E."/>
        </authorList>
    </citation>
    <scope>NUCLEOTIDE SEQUENCE [LARGE SCALE GENOMIC DNA]</scope>
    <source>
        <strain evidence="1 2">TAD1</strain>
    </source>
</reference>
<sequence>MAIYPLAEVAHQSNTTGGNSGFVEVPDEQLRHASAHQRAARGCVPRQNIKVERSRLRADILYGIHRVTKNGYHAIMLSVRQRFSRWLGKGGHMNETPRQSEIMQRQEKQHVERKKNASYGSKSIYAYL</sequence>
<proteinExistence type="predicted"/>
<dbReference type="KEGG" id="cdq:BOQ54_03105"/>
<evidence type="ECO:0000313" key="1">
    <source>
        <dbReference type="EMBL" id="APF36426.1"/>
    </source>
</evidence>
<name>A0AAC9NYC5_9HYPH</name>
<dbReference type="Proteomes" id="UP000182703">
    <property type="component" value="Chromosome"/>
</dbReference>
<organism evidence="1 2">
    <name type="scientific">Chelatococcus daeguensis</name>
    <dbReference type="NCBI Taxonomy" id="444444"/>
    <lineage>
        <taxon>Bacteria</taxon>
        <taxon>Pseudomonadati</taxon>
        <taxon>Pseudomonadota</taxon>
        <taxon>Alphaproteobacteria</taxon>
        <taxon>Hyphomicrobiales</taxon>
        <taxon>Chelatococcaceae</taxon>
        <taxon>Chelatococcus</taxon>
    </lineage>
</organism>
<protein>
    <submittedName>
        <fullName evidence="1">Uncharacterized protein</fullName>
    </submittedName>
</protein>